<dbReference type="EMBL" id="JAFNEN010000620">
    <property type="protein sequence ID" value="KAG8179539.1"/>
    <property type="molecule type" value="Genomic_DNA"/>
</dbReference>
<comment type="caution">
    <text evidence="4">The sequence shown here is derived from an EMBL/GenBank/DDBJ whole genome shotgun (WGS) entry which is preliminary data.</text>
</comment>
<organism evidence="4 5">
    <name type="scientific">Oedothorax gibbosus</name>
    <dbReference type="NCBI Taxonomy" id="931172"/>
    <lineage>
        <taxon>Eukaryota</taxon>
        <taxon>Metazoa</taxon>
        <taxon>Ecdysozoa</taxon>
        <taxon>Arthropoda</taxon>
        <taxon>Chelicerata</taxon>
        <taxon>Arachnida</taxon>
        <taxon>Araneae</taxon>
        <taxon>Araneomorphae</taxon>
        <taxon>Entelegynae</taxon>
        <taxon>Araneoidea</taxon>
        <taxon>Linyphiidae</taxon>
        <taxon>Erigoninae</taxon>
        <taxon>Oedothorax</taxon>
    </lineage>
</organism>
<dbReference type="Pfam" id="PF00685">
    <property type="entry name" value="Sulfotransfer_1"/>
    <property type="match status" value="1"/>
</dbReference>
<evidence type="ECO:0000259" key="3">
    <source>
        <dbReference type="Pfam" id="PF00685"/>
    </source>
</evidence>
<dbReference type="Gene3D" id="3.40.50.300">
    <property type="entry name" value="P-loop containing nucleotide triphosphate hydrolases"/>
    <property type="match status" value="1"/>
</dbReference>
<sequence length="292" mass="34060">MEPAASRKSPTYYVHENGFIMPNGFKPEHFYSAQAYVPTESDIFIATYPKCGTTWTQYILYLLKNRGSPLEPGQNINQFIPHIEEVGKEVIEALAEPRTIKTHLPYNFAPISSKAKYICVARNPKDCCVSYYHHTKGFTKYYKFEDGTFDDYFELFLEGKVDYGDYFDHLLSWFEHRDDPNVLFLLYEEMKADTVGSVRRIGEFLGGDFLRNVQDSAVLEQIVTNITFEKMKATPSMWSSERPKKFEAFIRKGKVGDWRTHFSEEQSNRLDEQFNAKLLGTKAEKLWERFDC</sequence>
<comment type="similarity">
    <text evidence="1">Belongs to the sulfotransferase 1 family.</text>
</comment>
<evidence type="ECO:0000256" key="1">
    <source>
        <dbReference type="ARBA" id="ARBA00005771"/>
    </source>
</evidence>
<keyword evidence="2" id="KW-0808">Transferase</keyword>
<reference evidence="4 5" key="1">
    <citation type="journal article" date="2022" name="Nat. Ecol. Evol.">
        <title>A masculinizing supergene underlies an exaggerated male reproductive morph in a spider.</title>
        <authorList>
            <person name="Hendrickx F."/>
            <person name="De Corte Z."/>
            <person name="Sonet G."/>
            <person name="Van Belleghem S.M."/>
            <person name="Kostlbacher S."/>
            <person name="Vangestel C."/>
        </authorList>
    </citation>
    <scope>NUCLEOTIDE SEQUENCE [LARGE SCALE GENOMIC DNA]</scope>
    <source>
        <strain evidence="4">W744_W776</strain>
    </source>
</reference>
<dbReference type="SUPFAM" id="SSF52540">
    <property type="entry name" value="P-loop containing nucleoside triphosphate hydrolases"/>
    <property type="match status" value="1"/>
</dbReference>
<dbReference type="Proteomes" id="UP000827092">
    <property type="component" value="Unassembled WGS sequence"/>
</dbReference>
<name>A0AAV6U685_9ARAC</name>
<dbReference type="AlphaFoldDB" id="A0AAV6U685"/>
<dbReference type="GO" id="GO:0008146">
    <property type="term" value="F:sulfotransferase activity"/>
    <property type="evidence" value="ECO:0007669"/>
    <property type="project" value="InterPro"/>
</dbReference>
<keyword evidence="5" id="KW-1185">Reference proteome</keyword>
<gene>
    <name evidence="4" type="ORF">JTE90_000940</name>
</gene>
<dbReference type="InterPro" id="IPR027417">
    <property type="entry name" value="P-loop_NTPase"/>
</dbReference>
<protein>
    <recommendedName>
        <fullName evidence="3">Sulfotransferase domain-containing protein</fullName>
    </recommendedName>
</protein>
<proteinExistence type="inferred from homology"/>
<dbReference type="PANTHER" id="PTHR11783">
    <property type="entry name" value="SULFOTRANSFERASE SULT"/>
    <property type="match status" value="1"/>
</dbReference>
<evidence type="ECO:0000313" key="4">
    <source>
        <dbReference type="EMBL" id="KAG8179539.1"/>
    </source>
</evidence>
<evidence type="ECO:0000313" key="5">
    <source>
        <dbReference type="Proteomes" id="UP000827092"/>
    </source>
</evidence>
<evidence type="ECO:0000256" key="2">
    <source>
        <dbReference type="ARBA" id="ARBA00022679"/>
    </source>
</evidence>
<feature type="domain" description="Sulfotransferase" evidence="3">
    <location>
        <begin position="41"/>
        <end position="280"/>
    </location>
</feature>
<dbReference type="InterPro" id="IPR000863">
    <property type="entry name" value="Sulfotransferase_dom"/>
</dbReference>
<accession>A0AAV6U685</accession>